<proteinExistence type="inferred from homology"/>
<evidence type="ECO:0000256" key="9">
    <source>
        <dbReference type="ARBA" id="ARBA00022741"/>
    </source>
</evidence>
<dbReference type="InterPro" id="IPR003856">
    <property type="entry name" value="LPS_length_determ_N"/>
</dbReference>
<keyword evidence="10 20" id="KW-0418">Kinase</keyword>
<accession>A0A5C5Z0D6</accession>
<evidence type="ECO:0000256" key="14">
    <source>
        <dbReference type="ARBA" id="ARBA00023137"/>
    </source>
</evidence>
<evidence type="ECO:0000256" key="16">
    <source>
        <dbReference type="SAM" id="Coils"/>
    </source>
</evidence>
<evidence type="ECO:0000256" key="3">
    <source>
        <dbReference type="ARBA" id="ARBA00008883"/>
    </source>
</evidence>
<dbReference type="PANTHER" id="PTHR32309">
    <property type="entry name" value="TYROSINE-PROTEIN KINASE"/>
    <property type="match status" value="1"/>
</dbReference>
<feature type="coiled-coil region" evidence="16">
    <location>
        <begin position="228"/>
        <end position="255"/>
    </location>
</feature>
<gene>
    <name evidence="20" type="primary">ptk_1</name>
    <name evidence="20" type="ORF">CA13_22880</name>
</gene>
<comment type="catalytic activity">
    <reaction evidence="15">
        <text>L-tyrosyl-[protein] + ATP = O-phospho-L-tyrosyl-[protein] + ADP + H(+)</text>
        <dbReference type="Rhea" id="RHEA:10596"/>
        <dbReference type="Rhea" id="RHEA-COMP:10136"/>
        <dbReference type="Rhea" id="RHEA-COMP:20101"/>
        <dbReference type="ChEBI" id="CHEBI:15378"/>
        <dbReference type="ChEBI" id="CHEBI:30616"/>
        <dbReference type="ChEBI" id="CHEBI:46858"/>
        <dbReference type="ChEBI" id="CHEBI:61978"/>
        <dbReference type="ChEBI" id="CHEBI:456216"/>
        <dbReference type="EC" id="2.7.10.2"/>
    </reaction>
</comment>
<keyword evidence="16" id="KW-0175">Coiled coil</keyword>
<evidence type="ECO:0000259" key="19">
    <source>
        <dbReference type="Pfam" id="PF13614"/>
    </source>
</evidence>
<sequence>MNDTTISSPNESAGDTDILDLLGMLRRRKGFIALGLFLGVAAAVLYFFLTPPTYRAKMEILVGQKSGDLVKGATSDSSVEGAEAAEDVLSTHIELMTSRRILQTAIDKHGLEDLASIAEVVAEGRSSLKFVMDNLSVSKGGEGVARDAHILQASYDDPSPSDCAVILRAIFDEYAAYLKEHFEGTSTQAVDLLTELSDKTAQDVKDAEEAFASHVASSTLMWDGQKARNIHKDRLMKIEESLLELTEQEAEVESRLAVITDFLQNTDPNSITDFNRLALLSEKEVNRLKLLYEITRGDVASEAFQAEQPIRQETARAEYDEYLQLVMKEKKLAEKFSEGHPQVVSIREQIDLMRQFIDENSAKITASEIRERMEPAEMLQTYVGLLKNDLSGIQKRREVLIRRSGAELILAKELEQVEMQTETMRREVLRRQELFKDTQDTLKELNFVRDYAGFSTDVIGDAETQRRPSWPNPLIVLALGIFAGGLLGFGTALLADVMDTTFVDPDDVQHTLGAPVLAHVPRFEPFKRKRKDPPLKIDSSIRVYHQPRSPSAEVFRVMRTGLLVEAKAKGLHVFQVTSPLPGDGKSTTSVNLATAFAQTGKRTLIIDADLRKPRVGRLLHLEGSLGLSDALRQSLDPSKVVQTTVQDNLFAVSAGSIPENPSELLQSDKFAQLLNAWRSEFDFIIVDTPPVLAVSDATIVSEETDAVLLTVRIVKNGRRSAKRARDILRQTGASIAAIVVNGYQTKDRSYGYTGGYDAEAYGYGYGETHKAYYRESKKGSRPLQSTSS</sequence>
<evidence type="ECO:0000256" key="13">
    <source>
        <dbReference type="ARBA" id="ARBA00023136"/>
    </source>
</evidence>
<keyword evidence="21" id="KW-1185">Reference proteome</keyword>
<evidence type="ECO:0000256" key="1">
    <source>
        <dbReference type="ARBA" id="ARBA00004429"/>
    </source>
</evidence>
<dbReference type="OrthoDB" id="9794577at2"/>
<dbReference type="EC" id="2.7.10.2" evidence="4"/>
<dbReference type="PANTHER" id="PTHR32309:SF13">
    <property type="entry name" value="FERRIC ENTEROBACTIN TRANSPORT PROTEIN FEPE"/>
    <property type="match status" value="1"/>
</dbReference>
<dbReference type="FunFam" id="3.40.50.300:FF:000527">
    <property type="entry name" value="Tyrosine-protein kinase etk"/>
    <property type="match status" value="1"/>
</dbReference>
<evidence type="ECO:0000313" key="21">
    <source>
        <dbReference type="Proteomes" id="UP000315010"/>
    </source>
</evidence>
<keyword evidence="8 17" id="KW-0812">Transmembrane</keyword>
<evidence type="ECO:0000256" key="2">
    <source>
        <dbReference type="ARBA" id="ARBA00007316"/>
    </source>
</evidence>
<dbReference type="RefSeq" id="WP_146396105.1">
    <property type="nucleotide sequence ID" value="NZ_SJPJ01000001.1"/>
</dbReference>
<dbReference type="GO" id="GO:0042802">
    <property type="term" value="F:identical protein binding"/>
    <property type="evidence" value="ECO:0007669"/>
    <property type="project" value="UniProtKB-ARBA"/>
</dbReference>
<dbReference type="Pfam" id="PF13614">
    <property type="entry name" value="AAA_31"/>
    <property type="match status" value="1"/>
</dbReference>
<feature type="transmembrane region" description="Helical" evidence="17">
    <location>
        <begin position="474"/>
        <end position="495"/>
    </location>
</feature>
<feature type="domain" description="AAA" evidence="19">
    <location>
        <begin position="582"/>
        <end position="711"/>
    </location>
</feature>
<keyword evidence="12 17" id="KW-1133">Transmembrane helix</keyword>
<dbReference type="Proteomes" id="UP000315010">
    <property type="component" value="Unassembled WGS sequence"/>
</dbReference>
<name>A0A5C5Z0D6_9BACT</name>
<evidence type="ECO:0000256" key="10">
    <source>
        <dbReference type="ARBA" id="ARBA00022777"/>
    </source>
</evidence>
<dbReference type="GO" id="GO:0005524">
    <property type="term" value="F:ATP binding"/>
    <property type="evidence" value="ECO:0007669"/>
    <property type="project" value="UniProtKB-KW"/>
</dbReference>
<evidence type="ECO:0000259" key="18">
    <source>
        <dbReference type="Pfam" id="PF02706"/>
    </source>
</evidence>
<dbReference type="InterPro" id="IPR027417">
    <property type="entry name" value="P-loop_NTPase"/>
</dbReference>
<dbReference type="AlphaFoldDB" id="A0A5C5Z0D6"/>
<dbReference type="GO" id="GO:0005886">
    <property type="term" value="C:plasma membrane"/>
    <property type="evidence" value="ECO:0007669"/>
    <property type="project" value="UniProtKB-SubCell"/>
</dbReference>
<dbReference type="InterPro" id="IPR005702">
    <property type="entry name" value="Wzc-like_C"/>
</dbReference>
<dbReference type="InterPro" id="IPR050445">
    <property type="entry name" value="Bact_polysacc_biosynth/exp"/>
</dbReference>
<dbReference type="Pfam" id="PF02706">
    <property type="entry name" value="Wzz"/>
    <property type="match status" value="1"/>
</dbReference>
<dbReference type="GO" id="GO:0004715">
    <property type="term" value="F:non-membrane spanning protein tyrosine kinase activity"/>
    <property type="evidence" value="ECO:0007669"/>
    <property type="project" value="UniProtKB-EC"/>
</dbReference>
<evidence type="ECO:0000256" key="6">
    <source>
        <dbReference type="ARBA" id="ARBA00022519"/>
    </source>
</evidence>
<comment type="caution">
    <text evidence="20">The sequence shown here is derived from an EMBL/GenBank/DDBJ whole genome shotgun (WGS) entry which is preliminary data.</text>
</comment>
<evidence type="ECO:0000256" key="15">
    <source>
        <dbReference type="ARBA" id="ARBA00051245"/>
    </source>
</evidence>
<comment type="subcellular location">
    <subcellularLocation>
        <location evidence="1">Cell inner membrane</location>
        <topology evidence="1">Multi-pass membrane protein</topology>
    </subcellularLocation>
</comment>
<comment type="similarity">
    <text evidence="3">Belongs to the etk/wzc family.</text>
</comment>
<dbReference type="InterPro" id="IPR025669">
    <property type="entry name" value="AAA_dom"/>
</dbReference>
<evidence type="ECO:0000313" key="20">
    <source>
        <dbReference type="EMBL" id="TWT80842.1"/>
    </source>
</evidence>
<dbReference type="Gene3D" id="3.40.50.300">
    <property type="entry name" value="P-loop containing nucleotide triphosphate hydrolases"/>
    <property type="match status" value="1"/>
</dbReference>
<evidence type="ECO:0000256" key="5">
    <source>
        <dbReference type="ARBA" id="ARBA00022475"/>
    </source>
</evidence>
<feature type="domain" description="Polysaccharide chain length determinant N-terminal" evidence="18">
    <location>
        <begin position="16"/>
        <end position="108"/>
    </location>
</feature>
<keyword evidence="5" id="KW-1003">Cell membrane</keyword>
<keyword evidence="13 17" id="KW-0472">Membrane</keyword>
<evidence type="ECO:0000256" key="11">
    <source>
        <dbReference type="ARBA" id="ARBA00022840"/>
    </source>
</evidence>
<dbReference type="CDD" id="cd05387">
    <property type="entry name" value="BY-kinase"/>
    <property type="match status" value="1"/>
</dbReference>
<keyword evidence="11" id="KW-0067">ATP-binding</keyword>
<evidence type="ECO:0000256" key="8">
    <source>
        <dbReference type="ARBA" id="ARBA00022692"/>
    </source>
</evidence>
<organism evidence="20 21">
    <name type="scientific">Novipirellula herctigrandis</name>
    <dbReference type="NCBI Taxonomy" id="2527986"/>
    <lineage>
        <taxon>Bacteria</taxon>
        <taxon>Pseudomonadati</taxon>
        <taxon>Planctomycetota</taxon>
        <taxon>Planctomycetia</taxon>
        <taxon>Pirellulales</taxon>
        <taxon>Pirellulaceae</taxon>
        <taxon>Novipirellula</taxon>
    </lineage>
</organism>
<keyword evidence="9" id="KW-0547">Nucleotide-binding</keyword>
<protein>
    <recommendedName>
        <fullName evidence="4">non-specific protein-tyrosine kinase</fullName>
        <ecNumber evidence="4">2.7.10.2</ecNumber>
    </recommendedName>
</protein>
<evidence type="ECO:0000256" key="17">
    <source>
        <dbReference type="SAM" id="Phobius"/>
    </source>
</evidence>
<evidence type="ECO:0000256" key="7">
    <source>
        <dbReference type="ARBA" id="ARBA00022679"/>
    </source>
</evidence>
<keyword evidence="14" id="KW-0829">Tyrosine-protein kinase</keyword>
<keyword evidence="7 20" id="KW-0808">Transferase</keyword>
<dbReference type="EMBL" id="SJPJ01000001">
    <property type="protein sequence ID" value="TWT80842.1"/>
    <property type="molecule type" value="Genomic_DNA"/>
</dbReference>
<evidence type="ECO:0000256" key="4">
    <source>
        <dbReference type="ARBA" id="ARBA00011903"/>
    </source>
</evidence>
<reference evidence="20 21" key="1">
    <citation type="submission" date="2019-02" db="EMBL/GenBank/DDBJ databases">
        <title>Deep-cultivation of Planctomycetes and their phenomic and genomic characterization uncovers novel biology.</title>
        <authorList>
            <person name="Wiegand S."/>
            <person name="Jogler M."/>
            <person name="Boedeker C."/>
            <person name="Pinto D."/>
            <person name="Vollmers J."/>
            <person name="Rivas-Marin E."/>
            <person name="Kohn T."/>
            <person name="Peeters S.H."/>
            <person name="Heuer A."/>
            <person name="Rast P."/>
            <person name="Oberbeckmann S."/>
            <person name="Bunk B."/>
            <person name="Jeske O."/>
            <person name="Meyerdierks A."/>
            <person name="Storesund J.E."/>
            <person name="Kallscheuer N."/>
            <person name="Luecker S."/>
            <person name="Lage O.M."/>
            <person name="Pohl T."/>
            <person name="Merkel B.J."/>
            <person name="Hornburger P."/>
            <person name="Mueller R.-W."/>
            <person name="Bruemmer F."/>
            <person name="Labrenz M."/>
            <person name="Spormann A.M."/>
            <person name="Op Den Camp H."/>
            <person name="Overmann J."/>
            <person name="Amann R."/>
            <person name="Jetten M.S.M."/>
            <person name="Mascher T."/>
            <person name="Medema M.H."/>
            <person name="Devos D.P."/>
            <person name="Kaster A.-K."/>
            <person name="Ovreas L."/>
            <person name="Rohde M."/>
            <person name="Galperin M.Y."/>
            <person name="Jogler C."/>
        </authorList>
    </citation>
    <scope>NUCLEOTIDE SEQUENCE [LARGE SCALE GENOMIC DNA]</scope>
    <source>
        <strain evidence="20 21">CA13</strain>
    </source>
</reference>
<comment type="similarity">
    <text evidence="2">Belongs to the CpsD/CapB family.</text>
</comment>
<keyword evidence="6" id="KW-0997">Cell inner membrane</keyword>
<dbReference type="NCBIfam" id="TIGR01007">
    <property type="entry name" value="eps_fam"/>
    <property type="match status" value="1"/>
</dbReference>
<evidence type="ECO:0000256" key="12">
    <source>
        <dbReference type="ARBA" id="ARBA00022989"/>
    </source>
</evidence>
<feature type="transmembrane region" description="Helical" evidence="17">
    <location>
        <begin position="30"/>
        <end position="49"/>
    </location>
</feature>
<dbReference type="SUPFAM" id="SSF52540">
    <property type="entry name" value="P-loop containing nucleoside triphosphate hydrolases"/>
    <property type="match status" value="1"/>
</dbReference>